<keyword evidence="2" id="KW-1133">Transmembrane helix</keyword>
<dbReference type="AlphaFoldDB" id="A0A1S3JQE3"/>
<evidence type="ECO:0000313" key="3">
    <source>
        <dbReference type="Proteomes" id="UP000085678"/>
    </source>
</evidence>
<keyword evidence="2" id="KW-0472">Membrane</keyword>
<dbReference type="KEGG" id="lak:106175236"/>
<proteinExistence type="predicted"/>
<accession>A0A1S3JQE3</accession>
<keyword evidence="3" id="KW-1185">Reference proteome</keyword>
<evidence type="ECO:0000313" key="4">
    <source>
        <dbReference type="RefSeq" id="XP_013412598.1"/>
    </source>
</evidence>
<evidence type="ECO:0000256" key="1">
    <source>
        <dbReference type="SAM" id="MobiDB-lite"/>
    </source>
</evidence>
<feature type="transmembrane region" description="Helical" evidence="2">
    <location>
        <begin position="69"/>
        <end position="93"/>
    </location>
</feature>
<dbReference type="InParanoid" id="A0A1S3JQE3"/>
<keyword evidence="2" id="KW-0812">Transmembrane</keyword>
<reference evidence="4" key="1">
    <citation type="submission" date="2025-08" db="UniProtKB">
        <authorList>
            <consortium name="RefSeq"/>
        </authorList>
    </citation>
    <scope>IDENTIFICATION</scope>
    <source>
        <tissue evidence="4">Gonads</tissue>
    </source>
</reference>
<organism evidence="3 4">
    <name type="scientific">Lingula anatina</name>
    <name type="common">Brachiopod</name>
    <name type="synonym">Lingula unguis</name>
    <dbReference type="NCBI Taxonomy" id="7574"/>
    <lineage>
        <taxon>Eukaryota</taxon>
        <taxon>Metazoa</taxon>
        <taxon>Spiralia</taxon>
        <taxon>Lophotrochozoa</taxon>
        <taxon>Brachiopoda</taxon>
        <taxon>Linguliformea</taxon>
        <taxon>Lingulata</taxon>
        <taxon>Lingulida</taxon>
        <taxon>Linguloidea</taxon>
        <taxon>Lingulidae</taxon>
        <taxon>Lingula</taxon>
    </lineage>
</organism>
<dbReference type="Proteomes" id="UP000085678">
    <property type="component" value="Unplaced"/>
</dbReference>
<sequence>MATQTSEVTTMKITPRSVPTYPRPITTSHTDITTYGLMSDTAAVTSAEPILARATGRGPVSQNSLTPGAVAGIVTSVALALLNIIQCLGHVILWRRRKRNERSDQSIQAVAKEQARTTDLTSKGYPMANTAASRNYGDNYMFLVKSEYIDGSAMSEVNEDRNGYQELRSAETPSSDEYSYAYASAGGRKATVEPGEQDKKHKSDVYELQHMYSNVLQ</sequence>
<dbReference type="GeneID" id="106175236"/>
<evidence type="ECO:0000256" key="2">
    <source>
        <dbReference type="SAM" id="Phobius"/>
    </source>
</evidence>
<feature type="compositionally biased region" description="Low complexity" evidence="1">
    <location>
        <begin position="175"/>
        <end position="185"/>
    </location>
</feature>
<gene>
    <name evidence="4" type="primary">LOC106175236</name>
</gene>
<name>A0A1S3JQE3_LINAN</name>
<feature type="compositionally biased region" description="Basic and acidic residues" evidence="1">
    <location>
        <begin position="196"/>
        <end position="206"/>
    </location>
</feature>
<protein>
    <submittedName>
        <fullName evidence="4">Uncharacterized protein LOC106175236</fullName>
    </submittedName>
</protein>
<dbReference type="RefSeq" id="XP_013412598.1">
    <property type="nucleotide sequence ID" value="XM_013557144.1"/>
</dbReference>
<feature type="region of interest" description="Disordered" evidence="1">
    <location>
        <begin position="160"/>
        <end position="206"/>
    </location>
</feature>